<dbReference type="STRING" id="623744.A0A553QVB2"/>
<evidence type="ECO:0000259" key="1">
    <source>
        <dbReference type="Pfam" id="PF02759"/>
    </source>
</evidence>
<evidence type="ECO:0000313" key="3">
    <source>
        <dbReference type="Proteomes" id="UP000316079"/>
    </source>
</evidence>
<dbReference type="Proteomes" id="UP000316079">
    <property type="component" value="Unassembled WGS sequence"/>
</dbReference>
<keyword evidence="3" id="KW-1185">Reference proteome</keyword>
<gene>
    <name evidence="2" type="ORF">DNTS_013080</name>
</gene>
<dbReference type="Pfam" id="PF02759">
    <property type="entry name" value="RUN"/>
    <property type="match status" value="1"/>
</dbReference>
<dbReference type="SUPFAM" id="SSF140741">
    <property type="entry name" value="RUN domain-like"/>
    <property type="match status" value="1"/>
</dbReference>
<organism evidence="2 3">
    <name type="scientific">Danionella cerebrum</name>
    <dbReference type="NCBI Taxonomy" id="2873325"/>
    <lineage>
        <taxon>Eukaryota</taxon>
        <taxon>Metazoa</taxon>
        <taxon>Chordata</taxon>
        <taxon>Craniata</taxon>
        <taxon>Vertebrata</taxon>
        <taxon>Euteleostomi</taxon>
        <taxon>Actinopterygii</taxon>
        <taxon>Neopterygii</taxon>
        <taxon>Teleostei</taxon>
        <taxon>Ostariophysi</taxon>
        <taxon>Cypriniformes</taxon>
        <taxon>Danionidae</taxon>
        <taxon>Danioninae</taxon>
        <taxon>Danionella</taxon>
    </lineage>
</organism>
<name>A0A553QVB2_9TELE</name>
<dbReference type="EMBL" id="SRMA01025490">
    <property type="protein sequence ID" value="TRY93905.1"/>
    <property type="molecule type" value="Genomic_DNA"/>
</dbReference>
<accession>A0A553QVB2</accession>
<evidence type="ECO:0000313" key="2">
    <source>
        <dbReference type="EMBL" id="TRY93905.1"/>
    </source>
</evidence>
<protein>
    <recommendedName>
        <fullName evidence="1">RUN domain-containing protein</fullName>
    </recommendedName>
</protein>
<reference evidence="2 3" key="1">
    <citation type="journal article" date="2019" name="Sci. Data">
        <title>Hybrid genome assembly and annotation of Danionella translucida.</title>
        <authorList>
            <person name="Kadobianskyi M."/>
            <person name="Schulze L."/>
            <person name="Schuelke M."/>
            <person name="Judkewitz B."/>
        </authorList>
    </citation>
    <scope>NUCLEOTIDE SEQUENCE [LARGE SCALE GENOMIC DNA]</scope>
    <source>
        <strain evidence="2 3">Bolton</strain>
    </source>
</reference>
<feature type="domain" description="RUN" evidence="1">
    <location>
        <begin position="70"/>
        <end position="130"/>
    </location>
</feature>
<dbReference type="InterPro" id="IPR004012">
    <property type="entry name" value="Run_dom"/>
</dbReference>
<dbReference type="InterPro" id="IPR037213">
    <property type="entry name" value="Run_dom_sf"/>
</dbReference>
<dbReference type="OrthoDB" id="10264062at2759"/>
<sequence>MLLSLKADTQESKLTEEESRRCIALDCTHSTLAGVILDRGQPQAARASASIAALITAIDQFVKSALSVRSIEVCLSHLLKRRAAGFLRSDKIAALFTKIGKVNTTASDICRRVQEQLQQQAEITRIDSLIFALCIAAEIPDSNQCQTGDQVVSVESLTLT</sequence>
<proteinExistence type="predicted"/>
<comment type="caution">
    <text evidence="2">The sequence shown here is derived from an EMBL/GenBank/DDBJ whole genome shotgun (WGS) entry which is preliminary data.</text>
</comment>
<dbReference type="AlphaFoldDB" id="A0A553QVB2"/>